<dbReference type="SUPFAM" id="SSF48452">
    <property type="entry name" value="TPR-like"/>
    <property type="match status" value="1"/>
</dbReference>
<proteinExistence type="inferred from homology"/>
<dbReference type="Gene3D" id="1.10.10.10">
    <property type="entry name" value="Winged helix-like DNA-binding domain superfamily/Winged helix DNA-binding domain"/>
    <property type="match status" value="1"/>
</dbReference>
<accession>A0A1W5DCS9</accession>
<keyword evidence="6" id="KW-0736">Signalosome</keyword>
<evidence type="ECO:0000256" key="6">
    <source>
        <dbReference type="ARBA" id="ARBA00022790"/>
    </source>
</evidence>
<dbReference type="InterPro" id="IPR040134">
    <property type="entry name" value="PSMD12/CSN4"/>
</dbReference>
<dbReference type="InterPro" id="IPR011990">
    <property type="entry name" value="TPR-like_helical_dom_sf"/>
</dbReference>
<dbReference type="InterPro" id="IPR000717">
    <property type="entry name" value="PCI_dom"/>
</dbReference>
<evidence type="ECO:0000313" key="10">
    <source>
        <dbReference type="Proteomes" id="UP000192927"/>
    </source>
</evidence>
<dbReference type="SMART" id="SM00088">
    <property type="entry name" value="PINT"/>
    <property type="match status" value="1"/>
</dbReference>
<dbReference type="InterPro" id="IPR036390">
    <property type="entry name" value="WH_DNA-bd_sf"/>
</dbReference>
<evidence type="ECO:0000256" key="3">
    <source>
        <dbReference type="ARBA" id="ARBA00010417"/>
    </source>
</evidence>
<keyword evidence="7" id="KW-0539">Nucleus</keyword>
<organism evidence="9 10">
    <name type="scientific">Lasallia pustulata</name>
    <dbReference type="NCBI Taxonomy" id="136370"/>
    <lineage>
        <taxon>Eukaryota</taxon>
        <taxon>Fungi</taxon>
        <taxon>Dikarya</taxon>
        <taxon>Ascomycota</taxon>
        <taxon>Pezizomycotina</taxon>
        <taxon>Lecanoromycetes</taxon>
        <taxon>OSLEUM clade</taxon>
        <taxon>Umbilicariomycetidae</taxon>
        <taxon>Umbilicariales</taxon>
        <taxon>Umbilicariaceae</taxon>
        <taxon>Lasallia</taxon>
    </lineage>
</organism>
<feature type="domain" description="PCI" evidence="8">
    <location>
        <begin position="200"/>
        <end position="369"/>
    </location>
</feature>
<dbReference type="SUPFAM" id="SSF46785">
    <property type="entry name" value="Winged helix' DNA-binding domain"/>
    <property type="match status" value="1"/>
</dbReference>
<evidence type="ECO:0000256" key="7">
    <source>
        <dbReference type="ARBA" id="ARBA00023242"/>
    </source>
</evidence>
<dbReference type="Pfam" id="PF22241">
    <property type="entry name" value="PSMD12-CSN4_N"/>
    <property type="match status" value="1"/>
</dbReference>
<dbReference type="Gene3D" id="1.25.40.10">
    <property type="entry name" value="Tetratricopeptide repeat domain"/>
    <property type="match status" value="1"/>
</dbReference>
<name>A0A1W5DCS9_9LECA</name>
<dbReference type="EMBL" id="FWEW01003741">
    <property type="protein sequence ID" value="SLM40722.1"/>
    <property type="molecule type" value="Genomic_DNA"/>
</dbReference>
<dbReference type="PANTHER" id="PTHR10855">
    <property type="entry name" value="26S PROTEASOME NON-ATPASE REGULATORY SUBUNIT 12/COP9 SIGNALOSOME COMPLEX SUBUNIT 4"/>
    <property type="match status" value="1"/>
</dbReference>
<comment type="similarity">
    <text evidence="3">Belongs to the CSN4 family.</text>
</comment>
<dbReference type="Pfam" id="PF01399">
    <property type="entry name" value="PCI"/>
    <property type="match status" value="1"/>
</dbReference>
<dbReference type="PROSITE" id="PS50250">
    <property type="entry name" value="PCI"/>
    <property type="match status" value="1"/>
</dbReference>
<dbReference type="PANTHER" id="PTHR10855:SF2">
    <property type="entry name" value="COP9 SIGNALOSOME COMPLEX SUBUNIT 4"/>
    <property type="match status" value="1"/>
</dbReference>
<sequence length="422" mass="47042">MASSDIVSALADLESPSASQPNKPSGYNQLLQQILSSAHPQRLSSDLNAFIDSVLRDSLSIVAARPLLSSFVEALKTVVYTETKIEAGQHALRMLQPRVVSFEEQDASIREILADAYQEREDYIDAAKVLEGIQLNSSQRKISDYERVKTWIRICRLYLEEDDTTSAETYLNRAKTLLYKVEDREVNLMFQLSQARILDARRRFLEASQAYHTFSFSTVLDEEERTRALSSAIICAVLAPAGPKRSRMLAKLYKDERASQVEEYGILEKMFLDRLLSPTEVSKFADKLKPHQLAQTADGSTVLAKAVIEHNLLGASRLYENIGTGELGVLLNLSAEKAEEYAARMLEQGRLTGRIDQIDGVIFFDGGEASGEKTKAGQADRVTGGDIRRWDSNVQGLAEEVERVTSLLQSQYPDFVAASLVH</sequence>
<dbReference type="InterPro" id="IPR054559">
    <property type="entry name" value="PSMD12-CSN4-like_N"/>
</dbReference>
<dbReference type="GO" id="GO:0008180">
    <property type="term" value="C:COP9 signalosome"/>
    <property type="evidence" value="ECO:0007669"/>
    <property type="project" value="UniProtKB-KW"/>
</dbReference>
<dbReference type="GO" id="GO:0003677">
    <property type="term" value="F:DNA binding"/>
    <property type="evidence" value="ECO:0007669"/>
    <property type="project" value="UniProtKB-KW"/>
</dbReference>
<evidence type="ECO:0000259" key="8">
    <source>
        <dbReference type="PROSITE" id="PS50250"/>
    </source>
</evidence>
<dbReference type="InterPro" id="IPR036388">
    <property type="entry name" value="WH-like_DNA-bd_sf"/>
</dbReference>
<reference evidence="10" key="1">
    <citation type="submission" date="2017-03" db="EMBL/GenBank/DDBJ databases">
        <authorList>
            <person name="Sharma R."/>
            <person name="Thines M."/>
        </authorList>
    </citation>
    <scope>NUCLEOTIDE SEQUENCE [LARGE SCALE GENOMIC DNA]</scope>
</reference>
<keyword evidence="5" id="KW-0963">Cytoplasm</keyword>
<evidence type="ECO:0000256" key="4">
    <source>
        <dbReference type="ARBA" id="ARBA00014881"/>
    </source>
</evidence>
<evidence type="ECO:0000256" key="1">
    <source>
        <dbReference type="ARBA" id="ARBA00004123"/>
    </source>
</evidence>
<keyword evidence="10" id="KW-1185">Reference proteome</keyword>
<evidence type="ECO:0000256" key="5">
    <source>
        <dbReference type="ARBA" id="ARBA00022490"/>
    </source>
</evidence>
<protein>
    <recommendedName>
        <fullName evidence="4">COP9 signalosome complex subunit 4</fullName>
    </recommendedName>
</protein>
<keyword evidence="9" id="KW-0238">DNA-binding</keyword>
<comment type="subcellular location">
    <subcellularLocation>
        <location evidence="2">Cytoplasm</location>
    </subcellularLocation>
    <subcellularLocation>
        <location evidence="1">Nucleus</location>
    </subcellularLocation>
</comment>
<dbReference type="GO" id="GO:0005829">
    <property type="term" value="C:cytosol"/>
    <property type="evidence" value="ECO:0007669"/>
    <property type="project" value="TreeGrafter"/>
</dbReference>
<dbReference type="Proteomes" id="UP000192927">
    <property type="component" value="Unassembled WGS sequence"/>
</dbReference>
<evidence type="ECO:0000256" key="2">
    <source>
        <dbReference type="ARBA" id="ARBA00004496"/>
    </source>
</evidence>
<evidence type="ECO:0000313" key="9">
    <source>
        <dbReference type="EMBL" id="SLM40722.1"/>
    </source>
</evidence>
<dbReference type="AlphaFoldDB" id="A0A1W5DCS9"/>